<keyword evidence="5" id="KW-0372">Hormone</keyword>
<name>A0AAW2J2D2_9LAMI</name>
<evidence type="ECO:0000256" key="1">
    <source>
        <dbReference type="ARBA" id="ARBA00004271"/>
    </source>
</evidence>
<comment type="subcellular location">
    <subcellularLocation>
        <location evidence="1">Secreted</location>
        <location evidence="1">Extracellular space</location>
        <location evidence="1">Apoplast</location>
    </subcellularLocation>
</comment>
<keyword evidence="6 9" id="KW-0732">Signal</keyword>
<feature type="signal peptide" evidence="9">
    <location>
        <begin position="1"/>
        <end position="26"/>
    </location>
</feature>
<dbReference type="GO" id="GO:0048364">
    <property type="term" value="P:root development"/>
    <property type="evidence" value="ECO:0007669"/>
    <property type="project" value="InterPro"/>
</dbReference>
<evidence type="ECO:0000256" key="4">
    <source>
        <dbReference type="ARBA" id="ARBA00022525"/>
    </source>
</evidence>
<dbReference type="GO" id="GO:1902025">
    <property type="term" value="P:nitrate import"/>
    <property type="evidence" value="ECO:0007669"/>
    <property type="project" value="TreeGrafter"/>
</dbReference>
<dbReference type="PANTHER" id="PTHR33348">
    <property type="entry name" value="PRECURSOR OF CEP5"/>
    <property type="match status" value="1"/>
</dbReference>
<comment type="caution">
    <text evidence="10">The sequence shown here is derived from an EMBL/GenBank/DDBJ whole genome shotgun (WGS) entry which is preliminary data.</text>
</comment>
<evidence type="ECO:0000256" key="9">
    <source>
        <dbReference type="SAM" id="SignalP"/>
    </source>
</evidence>
<feature type="region of interest" description="Disordered" evidence="8">
    <location>
        <begin position="67"/>
        <end position="108"/>
    </location>
</feature>
<evidence type="ECO:0000256" key="5">
    <source>
        <dbReference type="ARBA" id="ARBA00022702"/>
    </source>
</evidence>
<evidence type="ECO:0000256" key="6">
    <source>
        <dbReference type="ARBA" id="ARBA00022729"/>
    </source>
</evidence>
<comment type="similarity">
    <text evidence="2">Belongs to the C-terminally encoded plant signaling peptide (CEP) family.</text>
</comment>
<dbReference type="GO" id="GO:0006995">
    <property type="term" value="P:cellular response to nitrogen starvation"/>
    <property type="evidence" value="ECO:0007669"/>
    <property type="project" value="UniProtKB-ARBA"/>
</dbReference>
<dbReference type="GO" id="GO:0005179">
    <property type="term" value="F:hormone activity"/>
    <property type="evidence" value="ECO:0007669"/>
    <property type="project" value="UniProtKB-KW"/>
</dbReference>
<reference evidence="10" key="2">
    <citation type="journal article" date="2024" name="Plant">
        <title>Genomic evolution and insights into agronomic trait innovations of Sesamum species.</title>
        <authorList>
            <person name="Miao H."/>
            <person name="Wang L."/>
            <person name="Qu L."/>
            <person name="Liu H."/>
            <person name="Sun Y."/>
            <person name="Le M."/>
            <person name="Wang Q."/>
            <person name="Wei S."/>
            <person name="Zheng Y."/>
            <person name="Lin W."/>
            <person name="Duan Y."/>
            <person name="Cao H."/>
            <person name="Xiong S."/>
            <person name="Wang X."/>
            <person name="Wei L."/>
            <person name="Li C."/>
            <person name="Ma Q."/>
            <person name="Ju M."/>
            <person name="Zhao R."/>
            <person name="Li G."/>
            <person name="Mu C."/>
            <person name="Tian Q."/>
            <person name="Mei H."/>
            <person name="Zhang T."/>
            <person name="Gao T."/>
            <person name="Zhang H."/>
        </authorList>
    </citation>
    <scope>NUCLEOTIDE SEQUENCE</scope>
    <source>
        <strain evidence="10">KEN8</strain>
    </source>
</reference>
<feature type="chain" id="PRO_5043441760" evidence="9">
    <location>
        <begin position="27"/>
        <end position="108"/>
    </location>
</feature>
<feature type="compositionally biased region" description="Pro residues" evidence="8">
    <location>
        <begin position="78"/>
        <end position="88"/>
    </location>
</feature>
<keyword evidence="3" id="KW-0052">Apoplast</keyword>
<dbReference type="PANTHER" id="PTHR33348:SF39">
    <property type="entry name" value="PRECURSOR OF CEP5"/>
    <property type="match status" value="1"/>
</dbReference>
<evidence type="ECO:0000256" key="7">
    <source>
        <dbReference type="ARBA" id="ARBA00023278"/>
    </source>
</evidence>
<protein>
    <submittedName>
        <fullName evidence="10">Uncharacterized protein</fullName>
    </submittedName>
</protein>
<evidence type="ECO:0000256" key="2">
    <source>
        <dbReference type="ARBA" id="ARBA00008963"/>
    </source>
</evidence>
<dbReference type="GO" id="GO:1901371">
    <property type="term" value="P:regulation of leaf morphogenesis"/>
    <property type="evidence" value="ECO:0007669"/>
    <property type="project" value="TreeGrafter"/>
</dbReference>
<proteinExistence type="inferred from homology"/>
<accession>A0AAW2J2D2</accession>
<dbReference type="GO" id="GO:2000280">
    <property type="term" value="P:regulation of root development"/>
    <property type="evidence" value="ECO:0007669"/>
    <property type="project" value="TreeGrafter"/>
</dbReference>
<reference evidence="10" key="1">
    <citation type="submission" date="2020-06" db="EMBL/GenBank/DDBJ databases">
        <authorList>
            <person name="Li T."/>
            <person name="Hu X."/>
            <person name="Zhang T."/>
            <person name="Song X."/>
            <person name="Zhang H."/>
            <person name="Dai N."/>
            <person name="Sheng W."/>
            <person name="Hou X."/>
            <person name="Wei L."/>
        </authorList>
    </citation>
    <scope>NUCLEOTIDE SEQUENCE</scope>
    <source>
        <strain evidence="10">KEN8</strain>
        <tissue evidence="10">Leaf</tissue>
    </source>
</reference>
<sequence>MAQTKMIIAFFFLAILLAQKIQSTEGRNLKYKIKNEFQTHRKISVQNSGSFTKESKDLPRDCSIMTTCGNEAGFTPPTAVPPPPPPPGHADDFRPTTPGHSPGIGHSL</sequence>
<organism evidence="10">
    <name type="scientific">Sesamum calycinum</name>
    <dbReference type="NCBI Taxonomy" id="2727403"/>
    <lineage>
        <taxon>Eukaryota</taxon>
        <taxon>Viridiplantae</taxon>
        <taxon>Streptophyta</taxon>
        <taxon>Embryophyta</taxon>
        <taxon>Tracheophyta</taxon>
        <taxon>Spermatophyta</taxon>
        <taxon>Magnoliopsida</taxon>
        <taxon>eudicotyledons</taxon>
        <taxon>Gunneridae</taxon>
        <taxon>Pentapetalae</taxon>
        <taxon>asterids</taxon>
        <taxon>lamiids</taxon>
        <taxon>Lamiales</taxon>
        <taxon>Pedaliaceae</taxon>
        <taxon>Sesamum</taxon>
    </lineage>
</organism>
<evidence type="ECO:0000256" key="3">
    <source>
        <dbReference type="ARBA" id="ARBA00022523"/>
    </source>
</evidence>
<evidence type="ECO:0000256" key="8">
    <source>
        <dbReference type="SAM" id="MobiDB-lite"/>
    </source>
</evidence>
<dbReference type="InterPro" id="IPR033250">
    <property type="entry name" value="CEP"/>
</dbReference>
<evidence type="ECO:0000313" key="10">
    <source>
        <dbReference type="EMBL" id="KAL0288146.1"/>
    </source>
</evidence>
<keyword evidence="7" id="KW-0379">Hydroxylation</keyword>
<dbReference type="AlphaFoldDB" id="A0AAW2J2D2"/>
<dbReference type="GO" id="GO:0048046">
    <property type="term" value="C:apoplast"/>
    <property type="evidence" value="ECO:0007669"/>
    <property type="project" value="UniProtKB-SubCell"/>
</dbReference>
<keyword evidence="4" id="KW-0964">Secreted</keyword>
<gene>
    <name evidence="10" type="ORF">Scaly_2741000</name>
</gene>
<dbReference type="EMBL" id="JACGWM010001764">
    <property type="protein sequence ID" value="KAL0288146.1"/>
    <property type="molecule type" value="Genomic_DNA"/>
</dbReference>